<name>A0A6J4HRZ1_9ACTN</name>
<dbReference type="EMBL" id="CADCSZ010000072">
    <property type="protein sequence ID" value="CAA9230340.1"/>
    <property type="molecule type" value="Genomic_DNA"/>
</dbReference>
<dbReference type="InterPro" id="IPR009057">
    <property type="entry name" value="Homeodomain-like_sf"/>
</dbReference>
<dbReference type="Pfam" id="PF12833">
    <property type="entry name" value="HTH_18"/>
    <property type="match status" value="1"/>
</dbReference>
<dbReference type="PANTHER" id="PTHR46796">
    <property type="entry name" value="HTH-TYPE TRANSCRIPTIONAL ACTIVATOR RHAS-RELATED"/>
    <property type="match status" value="1"/>
</dbReference>
<evidence type="ECO:0000256" key="1">
    <source>
        <dbReference type="ARBA" id="ARBA00023015"/>
    </source>
</evidence>
<gene>
    <name evidence="5" type="ORF">AVDCRST_MAG76-1211</name>
</gene>
<evidence type="ECO:0000313" key="5">
    <source>
        <dbReference type="EMBL" id="CAA9230340.1"/>
    </source>
</evidence>
<organism evidence="5">
    <name type="scientific">uncultured Acidimicrobiales bacterium</name>
    <dbReference type="NCBI Taxonomy" id="310071"/>
    <lineage>
        <taxon>Bacteria</taxon>
        <taxon>Bacillati</taxon>
        <taxon>Actinomycetota</taxon>
        <taxon>Acidimicrobiia</taxon>
        <taxon>Acidimicrobiales</taxon>
        <taxon>environmental samples</taxon>
    </lineage>
</organism>
<dbReference type="GO" id="GO:0003700">
    <property type="term" value="F:DNA-binding transcription factor activity"/>
    <property type="evidence" value="ECO:0007669"/>
    <property type="project" value="InterPro"/>
</dbReference>
<keyword evidence="3" id="KW-0804">Transcription</keyword>
<protein>
    <submittedName>
        <fullName evidence="5">Transcriptional regulator, AraC family</fullName>
    </submittedName>
</protein>
<dbReference type="SMART" id="SM00342">
    <property type="entry name" value="HTH_ARAC"/>
    <property type="match status" value="1"/>
</dbReference>
<evidence type="ECO:0000256" key="2">
    <source>
        <dbReference type="ARBA" id="ARBA00023125"/>
    </source>
</evidence>
<reference evidence="5" key="1">
    <citation type="submission" date="2020-02" db="EMBL/GenBank/DDBJ databases">
        <authorList>
            <person name="Meier V. D."/>
        </authorList>
    </citation>
    <scope>NUCLEOTIDE SEQUENCE</scope>
    <source>
        <strain evidence="5">AVDCRST_MAG76</strain>
    </source>
</reference>
<dbReference type="PROSITE" id="PS01124">
    <property type="entry name" value="HTH_ARAC_FAMILY_2"/>
    <property type="match status" value="1"/>
</dbReference>
<dbReference type="InterPro" id="IPR050204">
    <property type="entry name" value="AraC_XylS_family_regulators"/>
</dbReference>
<proteinExistence type="predicted"/>
<dbReference type="InterPro" id="IPR018060">
    <property type="entry name" value="HTH_AraC"/>
</dbReference>
<keyword evidence="2" id="KW-0238">DNA-binding</keyword>
<keyword evidence="1" id="KW-0805">Transcription regulation</keyword>
<dbReference type="SUPFAM" id="SSF46689">
    <property type="entry name" value="Homeodomain-like"/>
    <property type="match status" value="1"/>
</dbReference>
<evidence type="ECO:0000256" key="3">
    <source>
        <dbReference type="ARBA" id="ARBA00023163"/>
    </source>
</evidence>
<dbReference type="AlphaFoldDB" id="A0A6J4HRZ1"/>
<dbReference type="PANTHER" id="PTHR46796:SF15">
    <property type="entry name" value="BLL1074 PROTEIN"/>
    <property type="match status" value="1"/>
</dbReference>
<dbReference type="CDD" id="cd00043">
    <property type="entry name" value="CYCLIN_SF"/>
    <property type="match status" value="1"/>
</dbReference>
<dbReference type="GO" id="GO:0043565">
    <property type="term" value="F:sequence-specific DNA binding"/>
    <property type="evidence" value="ECO:0007669"/>
    <property type="project" value="InterPro"/>
</dbReference>
<evidence type="ECO:0000259" key="4">
    <source>
        <dbReference type="PROSITE" id="PS01124"/>
    </source>
</evidence>
<accession>A0A6J4HRZ1</accession>
<dbReference type="Gene3D" id="1.10.10.60">
    <property type="entry name" value="Homeodomain-like"/>
    <property type="match status" value="1"/>
</dbReference>
<sequence>MGQASSKWVMRRPAPPLRPFIDGYVGYRQVGMPAGLHRGLPSRHLTFIVSLGDPIRVVAQTDPAQAPASYDLVVSGLQASSALIAQDGSEEGVAVELTPLGCRSLLGLPARSLWNLSVEGEAVLGRPAAALRERLQCAPGWAARFAACDQVLGRFLASTSKVAPEVQEAWRLVVGSGGTIEVGEIAAEVGWGRRHLTRRFVDEFGLSPKLASRVVRFDRARRMLQLPSRPALSAVAAACGYYDQPHLNRDFAELAGCPPGEWLAAEVPIVQDPVPVAGASSAA</sequence>
<feature type="domain" description="HTH araC/xylS-type" evidence="4">
    <location>
        <begin position="180"/>
        <end position="265"/>
    </location>
</feature>